<name>A0A2S5TB17_9GAMM</name>
<keyword evidence="4 12" id="KW-0812">Transmembrane</keyword>
<dbReference type="Gene3D" id="1.10.4030.10">
    <property type="entry name" value="Porin chaperone SurA, peptide-binding domain"/>
    <property type="match status" value="1"/>
</dbReference>
<evidence type="ECO:0000256" key="4">
    <source>
        <dbReference type="ARBA" id="ARBA00022692"/>
    </source>
</evidence>
<evidence type="ECO:0000256" key="10">
    <source>
        <dbReference type="ARBA" id="ARBA00042775"/>
    </source>
</evidence>
<gene>
    <name evidence="14" type="ORF">C3942_20080</name>
</gene>
<dbReference type="SUPFAM" id="SSF109998">
    <property type="entry name" value="Triger factor/SurA peptide-binding domain-like"/>
    <property type="match status" value="1"/>
</dbReference>
<evidence type="ECO:0000256" key="11">
    <source>
        <dbReference type="PROSITE-ProRule" id="PRU00278"/>
    </source>
</evidence>
<evidence type="ECO:0000256" key="3">
    <source>
        <dbReference type="ARBA" id="ARBA00022519"/>
    </source>
</evidence>
<reference evidence="14 15" key="1">
    <citation type="submission" date="2018-02" db="EMBL/GenBank/DDBJ databases">
        <title>Genome sequencing of Solimonas sp. HR-BB.</title>
        <authorList>
            <person name="Lee Y."/>
            <person name="Jeon C.O."/>
        </authorList>
    </citation>
    <scope>NUCLEOTIDE SEQUENCE [LARGE SCALE GENOMIC DNA]</scope>
    <source>
        <strain evidence="14 15">HR-BB</strain>
    </source>
</reference>
<dbReference type="GO" id="GO:0003755">
    <property type="term" value="F:peptidyl-prolyl cis-trans isomerase activity"/>
    <property type="evidence" value="ECO:0007669"/>
    <property type="project" value="UniProtKB-KW"/>
</dbReference>
<feature type="transmembrane region" description="Helical" evidence="12">
    <location>
        <begin position="12"/>
        <end position="30"/>
    </location>
</feature>
<evidence type="ECO:0000256" key="8">
    <source>
        <dbReference type="ARBA" id="ARBA00038408"/>
    </source>
</evidence>
<keyword evidence="3" id="KW-0997">Cell inner membrane</keyword>
<dbReference type="InterPro" id="IPR023058">
    <property type="entry name" value="PPIase_PpiC_CS"/>
</dbReference>
<comment type="similarity">
    <text evidence="8">Belongs to the PpiD chaperone family.</text>
</comment>
<dbReference type="Pfam" id="PF13624">
    <property type="entry name" value="SurA_N_3"/>
    <property type="match status" value="1"/>
</dbReference>
<keyword evidence="5 12" id="KW-1133">Transmembrane helix</keyword>
<evidence type="ECO:0000256" key="2">
    <source>
        <dbReference type="ARBA" id="ARBA00022475"/>
    </source>
</evidence>
<dbReference type="PROSITE" id="PS01096">
    <property type="entry name" value="PPIC_PPIASE_1"/>
    <property type="match status" value="1"/>
</dbReference>
<keyword evidence="7" id="KW-0143">Chaperone</keyword>
<dbReference type="SUPFAM" id="SSF54534">
    <property type="entry name" value="FKBP-like"/>
    <property type="match status" value="1"/>
</dbReference>
<keyword evidence="15" id="KW-1185">Reference proteome</keyword>
<dbReference type="AlphaFoldDB" id="A0A2S5TB17"/>
<protein>
    <recommendedName>
        <fullName evidence="9">Periplasmic chaperone PpiD</fullName>
    </recommendedName>
    <alternativeName>
        <fullName evidence="10">Periplasmic folding chaperone</fullName>
    </alternativeName>
</protein>
<dbReference type="EMBL" id="PSNW01000015">
    <property type="protein sequence ID" value="PPE72193.1"/>
    <property type="molecule type" value="Genomic_DNA"/>
</dbReference>
<evidence type="ECO:0000259" key="13">
    <source>
        <dbReference type="PROSITE" id="PS50198"/>
    </source>
</evidence>
<keyword evidence="2" id="KW-1003">Cell membrane</keyword>
<dbReference type="Pfam" id="PF13616">
    <property type="entry name" value="Rotamase_3"/>
    <property type="match status" value="1"/>
</dbReference>
<comment type="subcellular location">
    <subcellularLocation>
        <location evidence="1">Cell inner membrane</location>
        <topology evidence="1">Single-pass type II membrane protein</topology>
        <orientation evidence="1">Periplasmic side</orientation>
    </subcellularLocation>
</comment>
<evidence type="ECO:0000313" key="14">
    <source>
        <dbReference type="EMBL" id="PPE72193.1"/>
    </source>
</evidence>
<dbReference type="RefSeq" id="WP_104232153.1">
    <property type="nucleotide sequence ID" value="NZ_PSNW01000015.1"/>
</dbReference>
<evidence type="ECO:0000256" key="1">
    <source>
        <dbReference type="ARBA" id="ARBA00004382"/>
    </source>
</evidence>
<organism evidence="14 15">
    <name type="scientific">Solimonas fluminis</name>
    <dbReference type="NCBI Taxonomy" id="2086571"/>
    <lineage>
        <taxon>Bacteria</taxon>
        <taxon>Pseudomonadati</taxon>
        <taxon>Pseudomonadota</taxon>
        <taxon>Gammaproteobacteria</taxon>
        <taxon>Nevskiales</taxon>
        <taxon>Nevskiaceae</taxon>
        <taxon>Solimonas</taxon>
    </lineage>
</organism>
<dbReference type="Proteomes" id="UP000238220">
    <property type="component" value="Unassembled WGS sequence"/>
</dbReference>
<evidence type="ECO:0000256" key="9">
    <source>
        <dbReference type="ARBA" id="ARBA00040743"/>
    </source>
</evidence>
<evidence type="ECO:0000256" key="12">
    <source>
        <dbReference type="SAM" id="Phobius"/>
    </source>
</evidence>
<evidence type="ECO:0000256" key="7">
    <source>
        <dbReference type="ARBA" id="ARBA00023186"/>
    </source>
</evidence>
<dbReference type="InterPro" id="IPR046357">
    <property type="entry name" value="PPIase_dom_sf"/>
</dbReference>
<dbReference type="Gene3D" id="3.10.50.40">
    <property type="match status" value="1"/>
</dbReference>
<dbReference type="PANTHER" id="PTHR47529:SF1">
    <property type="entry name" value="PERIPLASMIC CHAPERONE PPID"/>
    <property type="match status" value="1"/>
</dbReference>
<dbReference type="InterPro" id="IPR027304">
    <property type="entry name" value="Trigger_fact/SurA_dom_sf"/>
</dbReference>
<dbReference type="GO" id="GO:0005886">
    <property type="term" value="C:plasma membrane"/>
    <property type="evidence" value="ECO:0007669"/>
    <property type="project" value="UniProtKB-SubCell"/>
</dbReference>
<accession>A0A2S5TB17</accession>
<evidence type="ECO:0000313" key="15">
    <source>
        <dbReference type="Proteomes" id="UP000238220"/>
    </source>
</evidence>
<sequence length="639" mass="70692">MLQQIRDRTSGIVAGFIVALLIVPFAFFGIETFSGGGGDPVVAKVGKQKIHQSQFQNTYDQRYRQYVSLMGDNFKPEDFKADDFRKLVLDDMTQEAMLRQFADKAGYRANDAVVFDYLSRIPAFQKEGKFDTETYRAVLARQGLEPTRFEEQVRNSIAIEQMRGGVLETAFITDADVQQAWRLAMQDRVVEYALFDSSKYLAQASVSDEQVKARYEQKKAQLMAPERIRLAYVELSQAQLAQASLPGQDVLKTIYDAEKAARFTTQEQRKASHILVNFGADKAVARKKAEALAAQLKGGSDFAALARANSDDTGSKEQGGDLGWIKRGQMPESFEKELFDLKTGEVAGPIETEFGWQLIRLDELKPSVTRALADADVQQELISLYQNRELAKRFQEQSEKLEQLAFENNASLEPVAKELGLQVQTTDWFTREAGSGIAANPAVLQAAFSPEVRDDNENSKPITVGESLVVIRKAEYEAPRQRPLAEVADALREELRAESAKTQAQAEAKKLLAELRAGKPLAEAVAATGAELRQPGALKRVQQGEEPQLLRAVFKLPRPAAGKPQLSELSLDNGNVAVLALTEVRDPVPASAAEIAQLRPRLREMQAGAEFTAYQKVIGEKVKVKLVNPPAQAASPEEE</sequence>
<dbReference type="PROSITE" id="PS50198">
    <property type="entry name" value="PPIC_PPIASE_2"/>
    <property type="match status" value="1"/>
</dbReference>
<dbReference type="OrthoDB" id="9812372at2"/>
<proteinExistence type="inferred from homology"/>
<dbReference type="InterPro" id="IPR000297">
    <property type="entry name" value="PPIase_PpiC"/>
</dbReference>
<comment type="caution">
    <text evidence="14">The sequence shown here is derived from an EMBL/GenBank/DDBJ whole genome shotgun (WGS) entry which is preliminary data.</text>
</comment>
<keyword evidence="11" id="KW-0413">Isomerase</keyword>
<feature type="domain" description="PpiC" evidence="13">
    <location>
        <begin position="266"/>
        <end position="363"/>
    </location>
</feature>
<evidence type="ECO:0000256" key="6">
    <source>
        <dbReference type="ARBA" id="ARBA00023136"/>
    </source>
</evidence>
<dbReference type="PANTHER" id="PTHR47529">
    <property type="entry name" value="PEPTIDYL-PROLYL CIS-TRANS ISOMERASE D"/>
    <property type="match status" value="1"/>
</dbReference>
<dbReference type="InterPro" id="IPR052029">
    <property type="entry name" value="PpiD_chaperone"/>
</dbReference>
<keyword evidence="6 12" id="KW-0472">Membrane</keyword>
<keyword evidence="11" id="KW-0697">Rotamase</keyword>
<evidence type="ECO:0000256" key="5">
    <source>
        <dbReference type="ARBA" id="ARBA00022989"/>
    </source>
</evidence>